<accession>A0ABU3H098</accession>
<proteinExistence type="predicted"/>
<keyword evidence="3" id="KW-1015">Disulfide bond</keyword>
<dbReference type="SUPFAM" id="SSF52833">
    <property type="entry name" value="Thioredoxin-like"/>
    <property type="match status" value="1"/>
</dbReference>
<dbReference type="InterPro" id="IPR036249">
    <property type="entry name" value="Thioredoxin-like_sf"/>
</dbReference>
<dbReference type="InterPro" id="IPR000866">
    <property type="entry name" value="AhpC/TSA"/>
</dbReference>
<dbReference type="EMBL" id="JAVLVU010000001">
    <property type="protein sequence ID" value="MDT3405340.1"/>
    <property type="molecule type" value="Genomic_DNA"/>
</dbReference>
<dbReference type="PROSITE" id="PS51352">
    <property type="entry name" value="THIOREDOXIN_2"/>
    <property type="match status" value="1"/>
</dbReference>
<name>A0ABU3H098_9SPHI</name>
<dbReference type="PANTHER" id="PTHR42852:SF6">
    <property type="entry name" value="THIOL:DISULFIDE INTERCHANGE PROTEIN DSBE"/>
    <property type="match status" value="1"/>
</dbReference>
<gene>
    <name evidence="6" type="ORF">QE417_004412</name>
</gene>
<sequence>MKSTGKNILLLNLLLLTMIGMLGFTKPGYLITGSVSAPDGTVFKLFYRYGDKVIADSVATKNNTFSLSGTFPEPVVCTLSNSANQQIKIFVAENSTIKVEGKVEQFVNASITNSSENALYNHFNSSAHAISGRYRAMLKQSGAAIRDTGTTAYKVYKASHDSLVQSFVKQHSSSTAAALAITDSYVTNPDRVRAAACYSLLSAKGKETIYARRIKQFFEAEKVIAPGHKAPDFTLTDINGKPVKLSDYKGKYILLDFWASWCAPCRHEHPLMIELYKKFGADKLTFLSVSMDAGSAQWKQAVKTDGLVWTQLNDAQSMNGRVADVYGIKSLPFNCIIDPNGQIIATKLRGEQLSGFITKLFDK</sequence>
<evidence type="ECO:0000256" key="4">
    <source>
        <dbReference type="ARBA" id="ARBA00023284"/>
    </source>
</evidence>
<feature type="domain" description="Thioredoxin" evidence="5">
    <location>
        <begin position="224"/>
        <end position="363"/>
    </location>
</feature>
<evidence type="ECO:0000256" key="3">
    <source>
        <dbReference type="ARBA" id="ARBA00023157"/>
    </source>
</evidence>
<dbReference type="Pfam" id="PF14289">
    <property type="entry name" value="DUF4369"/>
    <property type="match status" value="1"/>
</dbReference>
<keyword evidence="7" id="KW-1185">Reference proteome</keyword>
<dbReference type="Pfam" id="PF00578">
    <property type="entry name" value="AhpC-TSA"/>
    <property type="match status" value="1"/>
</dbReference>
<evidence type="ECO:0000313" key="6">
    <source>
        <dbReference type="EMBL" id="MDT3405340.1"/>
    </source>
</evidence>
<dbReference type="PANTHER" id="PTHR42852">
    <property type="entry name" value="THIOL:DISULFIDE INTERCHANGE PROTEIN DSBE"/>
    <property type="match status" value="1"/>
</dbReference>
<dbReference type="Gene3D" id="3.40.30.10">
    <property type="entry name" value="Glutaredoxin"/>
    <property type="match status" value="1"/>
</dbReference>
<keyword evidence="2" id="KW-0201">Cytochrome c-type biogenesis</keyword>
<dbReference type="RefSeq" id="WP_311953778.1">
    <property type="nucleotide sequence ID" value="NZ_JAVLVU010000001.1"/>
</dbReference>
<dbReference type="InterPro" id="IPR013766">
    <property type="entry name" value="Thioredoxin_domain"/>
</dbReference>
<dbReference type="InterPro" id="IPR050553">
    <property type="entry name" value="Thioredoxin_ResA/DsbE_sf"/>
</dbReference>
<organism evidence="6 7">
    <name type="scientific">Mucilaginibacter terrae</name>
    <dbReference type="NCBI Taxonomy" id="1955052"/>
    <lineage>
        <taxon>Bacteria</taxon>
        <taxon>Pseudomonadati</taxon>
        <taxon>Bacteroidota</taxon>
        <taxon>Sphingobacteriia</taxon>
        <taxon>Sphingobacteriales</taxon>
        <taxon>Sphingobacteriaceae</taxon>
        <taxon>Mucilaginibacter</taxon>
    </lineage>
</organism>
<dbReference type="InterPro" id="IPR025380">
    <property type="entry name" value="DUF4369"/>
</dbReference>
<reference evidence="7" key="1">
    <citation type="submission" date="2023-07" db="EMBL/GenBank/DDBJ databases">
        <title>Functional and genomic diversity of the sorghum phyllosphere microbiome.</title>
        <authorList>
            <person name="Shade A."/>
        </authorList>
    </citation>
    <scope>NUCLEOTIDE SEQUENCE [LARGE SCALE GENOMIC DNA]</scope>
    <source>
        <strain evidence="7">SORGH_AS_0422</strain>
    </source>
</reference>
<comment type="subcellular location">
    <subcellularLocation>
        <location evidence="1">Cell envelope</location>
    </subcellularLocation>
</comment>
<evidence type="ECO:0000256" key="2">
    <source>
        <dbReference type="ARBA" id="ARBA00022748"/>
    </source>
</evidence>
<protein>
    <submittedName>
        <fullName evidence="6">Peroxiredoxin</fullName>
    </submittedName>
</protein>
<dbReference type="Proteomes" id="UP001258315">
    <property type="component" value="Unassembled WGS sequence"/>
</dbReference>
<comment type="caution">
    <text evidence="6">The sequence shown here is derived from an EMBL/GenBank/DDBJ whole genome shotgun (WGS) entry which is preliminary data.</text>
</comment>
<evidence type="ECO:0000259" key="5">
    <source>
        <dbReference type="PROSITE" id="PS51352"/>
    </source>
</evidence>
<evidence type="ECO:0000256" key="1">
    <source>
        <dbReference type="ARBA" id="ARBA00004196"/>
    </source>
</evidence>
<dbReference type="PROSITE" id="PS00194">
    <property type="entry name" value="THIOREDOXIN_1"/>
    <property type="match status" value="1"/>
</dbReference>
<evidence type="ECO:0000313" key="7">
    <source>
        <dbReference type="Proteomes" id="UP001258315"/>
    </source>
</evidence>
<keyword evidence="4" id="KW-0676">Redox-active center</keyword>
<dbReference type="CDD" id="cd02966">
    <property type="entry name" value="TlpA_like_family"/>
    <property type="match status" value="1"/>
</dbReference>
<dbReference type="InterPro" id="IPR017937">
    <property type="entry name" value="Thioredoxin_CS"/>
</dbReference>